<gene>
    <name evidence="1" type="ORF">GCM10022255_043060</name>
</gene>
<reference evidence="2" key="1">
    <citation type="journal article" date="2019" name="Int. J. Syst. Evol. Microbiol.">
        <title>The Global Catalogue of Microorganisms (GCM) 10K type strain sequencing project: providing services to taxonomists for standard genome sequencing and annotation.</title>
        <authorList>
            <consortium name="The Broad Institute Genomics Platform"/>
            <consortium name="The Broad Institute Genome Sequencing Center for Infectious Disease"/>
            <person name="Wu L."/>
            <person name="Ma J."/>
        </authorList>
    </citation>
    <scope>NUCLEOTIDE SEQUENCE [LARGE SCALE GENOMIC DNA]</scope>
    <source>
        <strain evidence="2">JCM 17441</strain>
    </source>
</reference>
<keyword evidence="2" id="KW-1185">Reference proteome</keyword>
<evidence type="ECO:0000313" key="1">
    <source>
        <dbReference type="EMBL" id="GAA4251236.1"/>
    </source>
</evidence>
<name>A0ABP8DAG0_9ACTN</name>
<protein>
    <submittedName>
        <fullName evidence="1">DUF2997 domain-containing protein</fullName>
    </submittedName>
</protein>
<dbReference type="InterPro" id="IPR021375">
    <property type="entry name" value="DUF2997"/>
</dbReference>
<evidence type="ECO:0000313" key="2">
    <source>
        <dbReference type="Proteomes" id="UP001500620"/>
    </source>
</evidence>
<accession>A0ABP8DAG0</accession>
<proteinExistence type="predicted"/>
<comment type="caution">
    <text evidence="1">The sequence shown here is derived from an EMBL/GenBank/DDBJ whole genome shotgun (WGS) entry which is preliminary data.</text>
</comment>
<organism evidence="1 2">
    <name type="scientific">Dactylosporangium darangshiense</name>
    <dbReference type="NCBI Taxonomy" id="579108"/>
    <lineage>
        <taxon>Bacteria</taxon>
        <taxon>Bacillati</taxon>
        <taxon>Actinomycetota</taxon>
        <taxon>Actinomycetes</taxon>
        <taxon>Micromonosporales</taxon>
        <taxon>Micromonosporaceae</taxon>
        <taxon>Dactylosporangium</taxon>
    </lineage>
</organism>
<sequence>MKRIVVTVAADGTVNAETLGITGSKCLDYVALLEDLLAAQTVHSQYTADYAAVENRVAGRNRQEQRDEA</sequence>
<dbReference type="Proteomes" id="UP001500620">
    <property type="component" value="Unassembled WGS sequence"/>
</dbReference>
<dbReference type="Pfam" id="PF11211">
    <property type="entry name" value="DUF2997"/>
    <property type="match status" value="1"/>
</dbReference>
<dbReference type="EMBL" id="BAABAT010000011">
    <property type="protein sequence ID" value="GAA4251236.1"/>
    <property type="molecule type" value="Genomic_DNA"/>
</dbReference>
<dbReference type="RefSeq" id="WP_345128902.1">
    <property type="nucleotide sequence ID" value="NZ_BAABAT010000011.1"/>
</dbReference>